<evidence type="ECO:0000256" key="5">
    <source>
        <dbReference type="ARBA" id="ARBA00022475"/>
    </source>
</evidence>
<evidence type="ECO:0000313" key="13">
    <source>
        <dbReference type="Proteomes" id="UP000472268"/>
    </source>
</evidence>
<keyword evidence="6 11" id="KW-0812">Transmembrane</keyword>
<proteinExistence type="inferred from homology"/>
<keyword evidence="5" id="KW-1003">Cell membrane</keyword>
<evidence type="ECO:0000256" key="1">
    <source>
        <dbReference type="ARBA" id="ARBA00004435"/>
    </source>
</evidence>
<keyword evidence="7" id="KW-0965">Cell junction</keyword>
<evidence type="ECO:0000256" key="3">
    <source>
        <dbReference type="ARBA" id="ARBA00008295"/>
    </source>
</evidence>
<evidence type="ECO:0000256" key="2">
    <source>
        <dbReference type="ARBA" id="ARBA00004651"/>
    </source>
</evidence>
<reference evidence="12 13" key="1">
    <citation type="submission" date="2019-05" db="EMBL/GenBank/DDBJ databases">
        <title>A Chromosome-scale Meerkat (S. suricatta) Genome Assembly.</title>
        <authorList>
            <person name="Dudchenko O."/>
            <person name="Lieberman Aiden E."/>
            <person name="Tung J."/>
            <person name="Barreiro L.B."/>
            <person name="Clutton-Brock T.H."/>
        </authorList>
    </citation>
    <scope>NUCLEOTIDE SEQUENCE [LARGE SCALE GENOMIC DNA]</scope>
</reference>
<name>A0A673V0H5_SURSU</name>
<dbReference type="AlphaFoldDB" id="A0A673V0H5"/>
<reference evidence="12" key="2">
    <citation type="submission" date="2025-08" db="UniProtKB">
        <authorList>
            <consortium name="Ensembl"/>
        </authorList>
    </citation>
    <scope>IDENTIFICATION</scope>
</reference>
<keyword evidence="13" id="KW-1185">Reference proteome</keyword>
<dbReference type="PANTHER" id="PTHR12002">
    <property type="entry name" value="CLAUDIN"/>
    <property type="match status" value="1"/>
</dbReference>
<keyword evidence="8 11" id="KW-1133">Transmembrane helix</keyword>
<sequence>MSVAVEIFGFFMAALGLLMLGVTLPHSYWRVSTVHGSVITTNTIFENLWFSCATDSLGVYSCREFPSLLALSGTSWAPLSTWAGAPPCSPSWAVSAWPPPAAALPTRTRPPGKGRAQGMRGRGGSAVAPPLTQAPPTQAPLRGLRGAVPQPRRPPAPRGLRGRRRQQLWQIWEERLRVGSLWTPYPRNCPQGERLPRTPGCRPRPDSAPCPEATPGSDHASSPWDLRLTKSDQEPLPENKPWTPEAGPSGAGLWLFKGAEVSLTVCILYNPCRNKFVL</sequence>
<evidence type="ECO:0000313" key="12">
    <source>
        <dbReference type="Ensembl" id="ENSSSUP00005031198.1"/>
    </source>
</evidence>
<dbReference type="Gene3D" id="1.20.140.150">
    <property type="match status" value="1"/>
</dbReference>
<dbReference type="PROSITE" id="PS01346">
    <property type="entry name" value="CLAUDIN"/>
    <property type="match status" value="1"/>
</dbReference>
<evidence type="ECO:0000256" key="7">
    <source>
        <dbReference type="ARBA" id="ARBA00022949"/>
    </source>
</evidence>
<feature type="region of interest" description="Disordered" evidence="10">
    <location>
        <begin position="102"/>
        <end position="164"/>
    </location>
</feature>
<evidence type="ECO:0000256" key="11">
    <source>
        <dbReference type="SAM" id="Phobius"/>
    </source>
</evidence>
<feature type="compositionally biased region" description="Low complexity" evidence="10">
    <location>
        <begin position="128"/>
        <end position="150"/>
    </location>
</feature>
<evidence type="ECO:0000256" key="9">
    <source>
        <dbReference type="ARBA" id="ARBA00023136"/>
    </source>
</evidence>
<evidence type="ECO:0000256" key="8">
    <source>
        <dbReference type="ARBA" id="ARBA00022989"/>
    </source>
</evidence>
<dbReference type="GO" id="GO:0005923">
    <property type="term" value="C:bicellular tight junction"/>
    <property type="evidence" value="ECO:0007669"/>
    <property type="project" value="UniProtKB-SubCell"/>
</dbReference>
<reference evidence="12" key="3">
    <citation type="submission" date="2025-09" db="UniProtKB">
        <authorList>
            <consortium name="Ensembl"/>
        </authorList>
    </citation>
    <scope>IDENTIFICATION</scope>
</reference>
<evidence type="ECO:0000256" key="4">
    <source>
        <dbReference type="ARBA" id="ARBA00022427"/>
    </source>
</evidence>
<organism evidence="12 13">
    <name type="scientific">Suricata suricatta</name>
    <name type="common">Meerkat</name>
    <dbReference type="NCBI Taxonomy" id="37032"/>
    <lineage>
        <taxon>Eukaryota</taxon>
        <taxon>Metazoa</taxon>
        <taxon>Chordata</taxon>
        <taxon>Craniata</taxon>
        <taxon>Vertebrata</taxon>
        <taxon>Euteleostomi</taxon>
        <taxon>Mammalia</taxon>
        <taxon>Eutheria</taxon>
        <taxon>Laurasiatheria</taxon>
        <taxon>Carnivora</taxon>
        <taxon>Feliformia</taxon>
        <taxon>Herpestidae</taxon>
        <taxon>Suricata</taxon>
    </lineage>
</organism>
<protein>
    <submittedName>
        <fullName evidence="12">Uncharacterized protein</fullName>
    </submittedName>
</protein>
<comment type="similarity">
    <text evidence="3">Belongs to the claudin family.</text>
</comment>
<feature type="transmembrane region" description="Helical" evidence="11">
    <location>
        <begin position="7"/>
        <end position="29"/>
    </location>
</feature>
<dbReference type="InterPro" id="IPR017974">
    <property type="entry name" value="Claudin_CS"/>
</dbReference>
<accession>A0A673V0H5</accession>
<dbReference type="Proteomes" id="UP000472268">
    <property type="component" value="Chromosome 8"/>
</dbReference>
<dbReference type="GO" id="GO:0005886">
    <property type="term" value="C:plasma membrane"/>
    <property type="evidence" value="ECO:0007669"/>
    <property type="project" value="UniProtKB-SubCell"/>
</dbReference>
<dbReference type="Ensembl" id="ENSSSUT00005035596.1">
    <property type="protein sequence ID" value="ENSSSUP00005031198.1"/>
    <property type="gene ID" value="ENSSSUG00005020156.1"/>
</dbReference>
<comment type="subcellular location">
    <subcellularLocation>
        <location evidence="1">Cell junction</location>
        <location evidence="1">Tight junction</location>
    </subcellularLocation>
    <subcellularLocation>
        <location evidence="2">Cell membrane</location>
        <topology evidence="2">Multi-pass membrane protein</topology>
    </subcellularLocation>
</comment>
<dbReference type="InterPro" id="IPR006187">
    <property type="entry name" value="Claudin"/>
</dbReference>
<feature type="region of interest" description="Disordered" evidence="10">
    <location>
        <begin position="187"/>
        <end position="225"/>
    </location>
</feature>
<dbReference type="GO" id="GO:0005198">
    <property type="term" value="F:structural molecule activity"/>
    <property type="evidence" value="ECO:0007669"/>
    <property type="project" value="InterPro"/>
</dbReference>
<keyword evidence="9 11" id="KW-0472">Membrane</keyword>
<evidence type="ECO:0000256" key="6">
    <source>
        <dbReference type="ARBA" id="ARBA00022692"/>
    </source>
</evidence>
<keyword evidence="4" id="KW-0796">Tight junction</keyword>
<evidence type="ECO:0000256" key="10">
    <source>
        <dbReference type="SAM" id="MobiDB-lite"/>
    </source>
</evidence>